<dbReference type="Gene3D" id="1.10.3130.20">
    <property type="entry name" value="Phycobilisome linker domain"/>
    <property type="match status" value="1"/>
</dbReference>
<dbReference type="EMBL" id="CP119083">
    <property type="protein sequence ID" value="WEF34839.1"/>
    <property type="molecule type" value="Genomic_DNA"/>
</dbReference>
<protein>
    <submittedName>
        <fullName evidence="2">DUF4214 domain-containing protein</fullName>
    </submittedName>
</protein>
<evidence type="ECO:0000259" key="1">
    <source>
        <dbReference type="Pfam" id="PF13946"/>
    </source>
</evidence>
<organism evidence="2 3">
    <name type="scientific">Pseudoduganella chitinolytica</name>
    <dbReference type="NCBI Taxonomy" id="34070"/>
    <lineage>
        <taxon>Bacteria</taxon>
        <taxon>Pseudomonadati</taxon>
        <taxon>Pseudomonadota</taxon>
        <taxon>Betaproteobacteria</taxon>
        <taxon>Burkholderiales</taxon>
        <taxon>Oxalobacteraceae</taxon>
        <taxon>Telluria group</taxon>
        <taxon>Pseudoduganella</taxon>
    </lineage>
</organism>
<dbReference type="Pfam" id="PF13946">
    <property type="entry name" value="DUF4214"/>
    <property type="match status" value="1"/>
</dbReference>
<reference evidence="2 3" key="1">
    <citation type="submission" date="2023-02" db="EMBL/GenBank/DDBJ databases">
        <title>Gemone sequence of Telluria chitinolytica ACM 3522T.</title>
        <authorList>
            <person name="Frediansyah A."/>
            <person name="Miess H."/>
            <person name="Gross H."/>
        </authorList>
    </citation>
    <scope>NUCLEOTIDE SEQUENCE [LARGE SCALE GENOMIC DNA]</scope>
    <source>
        <strain evidence="2 3">ACM 3522</strain>
    </source>
</reference>
<evidence type="ECO:0000313" key="2">
    <source>
        <dbReference type="EMBL" id="WEF34839.1"/>
    </source>
</evidence>
<dbReference type="RefSeq" id="WP_277417510.1">
    <property type="nucleotide sequence ID" value="NZ_CP119083.1"/>
</dbReference>
<dbReference type="InterPro" id="IPR038255">
    <property type="entry name" value="PBS_linker_sf"/>
</dbReference>
<dbReference type="InterPro" id="IPR025282">
    <property type="entry name" value="DUF4214"/>
</dbReference>
<accession>A0ABY8BKP2</accession>
<sequence>MRITEGNDALLLSVSGNAGKPFRLYQAVFDRAPDKAGMGFWIYHQENGMSLRTMAKGFMTSPEFAQRYGANLSNAQFVDSLYHNVLHRDGEAAGVAFHIANLEKGMARADVLTGFSESAENFAATAQLIGDGFVYTPYG</sequence>
<evidence type="ECO:0000313" key="3">
    <source>
        <dbReference type="Proteomes" id="UP001216510"/>
    </source>
</evidence>
<keyword evidence="3" id="KW-1185">Reference proteome</keyword>
<proteinExistence type="predicted"/>
<name>A0ABY8BKP2_9BURK</name>
<dbReference type="Proteomes" id="UP001216510">
    <property type="component" value="Chromosome"/>
</dbReference>
<gene>
    <name evidence="2" type="ORF">PX653_08780</name>
</gene>
<feature type="domain" description="DUF4214" evidence="1">
    <location>
        <begin position="55"/>
        <end position="123"/>
    </location>
</feature>